<dbReference type="CDD" id="cd06850">
    <property type="entry name" value="biotinyl_domain"/>
    <property type="match status" value="1"/>
</dbReference>
<evidence type="ECO:0000313" key="4">
    <source>
        <dbReference type="Proteomes" id="UP001418444"/>
    </source>
</evidence>
<dbReference type="InterPro" id="IPR050709">
    <property type="entry name" value="Biotin_Carboxyl_Carrier/Decarb"/>
</dbReference>
<keyword evidence="4" id="KW-1185">Reference proteome</keyword>
<keyword evidence="1" id="KW-0092">Biotin</keyword>
<proteinExistence type="predicted"/>
<dbReference type="PROSITE" id="PS50968">
    <property type="entry name" value="BIOTINYL_LIPOYL"/>
    <property type="match status" value="1"/>
</dbReference>
<sequence length="78" mass="8174">MPYDEGMVEDVVAEIVATVLEVPAEPGLSVAVGDTIVLLDSMKMEIPVLAEYAGVLAEVKVAPGDQVQAGDVLATYRD</sequence>
<dbReference type="SUPFAM" id="SSF51230">
    <property type="entry name" value="Single hybrid motif"/>
    <property type="match status" value="1"/>
</dbReference>
<dbReference type="PANTHER" id="PTHR45266:SF3">
    <property type="entry name" value="OXALOACETATE DECARBOXYLASE ALPHA CHAIN"/>
    <property type="match status" value="1"/>
</dbReference>
<dbReference type="InterPro" id="IPR011053">
    <property type="entry name" value="Single_hybrid_motif"/>
</dbReference>
<dbReference type="Proteomes" id="UP001418444">
    <property type="component" value="Unassembled WGS sequence"/>
</dbReference>
<dbReference type="NCBIfam" id="NF004547">
    <property type="entry name" value="PRK05889.1"/>
    <property type="match status" value="1"/>
</dbReference>
<organism evidence="3 4">
    <name type="scientific">Gordonia caeni</name>
    <dbReference type="NCBI Taxonomy" id="1007097"/>
    <lineage>
        <taxon>Bacteria</taxon>
        <taxon>Bacillati</taxon>
        <taxon>Actinomycetota</taxon>
        <taxon>Actinomycetes</taxon>
        <taxon>Mycobacteriales</taxon>
        <taxon>Gordoniaceae</taxon>
        <taxon>Gordonia</taxon>
    </lineage>
</organism>
<evidence type="ECO:0000259" key="2">
    <source>
        <dbReference type="PROSITE" id="PS50968"/>
    </source>
</evidence>
<accession>A0ABP7NT99</accession>
<feature type="domain" description="Lipoyl-binding" evidence="2">
    <location>
        <begin position="2"/>
        <end position="77"/>
    </location>
</feature>
<dbReference type="InterPro" id="IPR000089">
    <property type="entry name" value="Biotin_lipoyl"/>
</dbReference>
<dbReference type="Gene3D" id="2.40.50.100">
    <property type="match status" value="1"/>
</dbReference>
<reference evidence="4" key="1">
    <citation type="journal article" date="2019" name="Int. J. Syst. Evol. Microbiol.">
        <title>The Global Catalogue of Microorganisms (GCM) 10K type strain sequencing project: providing services to taxonomists for standard genome sequencing and annotation.</title>
        <authorList>
            <consortium name="The Broad Institute Genomics Platform"/>
            <consortium name="The Broad Institute Genome Sequencing Center for Infectious Disease"/>
            <person name="Wu L."/>
            <person name="Ma J."/>
        </authorList>
    </citation>
    <scope>NUCLEOTIDE SEQUENCE [LARGE SCALE GENOMIC DNA]</scope>
    <source>
        <strain evidence="4">JCM 16923</strain>
    </source>
</reference>
<evidence type="ECO:0000256" key="1">
    <source>
        <dbReference type="ARBA" id="ARBA00023267"/>
    </source>
</evidence>
<evidence type="ECO:0000313" key="3">
    <source>
        <dbReference type="EMBL" id="GAA3953552.1"/>
    </source>
</evidence>
<gene>
    <name evidence="3" type="ORF">GCM10022231_09790</name>
</gene>
<dbReference type="Pfam" id="PF00364">
    <property type="entry name" value="Biotin_lipoyl"/>
    <property type="match status" value="1"/>
</dbReference>
<dbReference type="EMBL" id="BAAAZW010000002">
    <property type="protein sequence ID" value="GAA3953552.1"/>
    <property type="molecule type" value="Genomic_DNA"/>
</dbReference>
<dbReference type="PANTHER" id="PTHR45266">
    <property type="entry name" value="OXALOACETATE DECARBOXYLASE ALPHA CHAIN"/>
    <property type="match status" value="1"/>
</dbReference>
<protein>
    <submittedName>
        <fullName evidence="3">Biotin/lipoyl-binding carrier protein</fullName>
    </submittedName>
</protein>
<name>A0ABP7NT99_9ACTN</name>
<comment type="caution">
    <text evidence="3">The sequence shown here is derived from an EMBL/GenBank/DDBJ whole genome shotgun (WGS) entry which is preliminary data.</text>
</comment>